<name>A0A916K3J4_9BACL</name>
<dbReference type="AlphaFoldDB" id="A0A916K3J4"/>
<sequence>MKRQVTRIIEHMASSHWHMTKIIEANRQIVNHMAQMTTDIPREDPSFGSVDMLTECTLGVNRIVASYLVGLADLEDAIADNLLMVMKEVVVPDEGE</sequence>
<organism evidence="1 2">
    <name type="scientific">Paenibacillus solanacearum</name>
    <dbReference type="NCBI Taxonomy" id="2048548"/>
    <lineage>
        <taxon>Bacteria</taxon>
        <taxon>Bacillati</taxon>
        <taxon>Bacillota</taxon>
        <taxon>Bacilli</taxon>
        <taxon>Bacillales</taxon>
        <taxon>Paenibacillaceae</taxon>
        <taxon>Paenibacillus</taxon>
    </lineage>
</organism>
<keyword evidence="2" id="KW-1185">Reference proteome</keyword>
<accession>A0A916K3J4</accession>
<evidence type="ECO:0008006" key="3">
    <source>
        <dbReference type="Google" id="ProtNLM"/>
    </source>
</evidence>
<dbReference type="EMBL" id="CAJVAS010000013">
    <property type="protein sequence ID" value="CAG7630518.1"/>
    <property type="molecule type" value="Genomic_DNA"/>
</dbReference>
<evidence type="ECO:0000313" key="1">
    <source>
        <dbReference type="EMBL" id="CAG7630518.1"/>
    </source>
</evidence>
<proteinExistence type="predicted"/>
<evidence type="ECO:0000313" key="2">
    <source>
        <dbReference type="Proteomes" id="UP000693672"/>
    </source>
</evidence>
<reference evidence="1" key="1">
    <citation type="submission" date="2021-06" db="EMBL/GenBank/DDBJ databases">
        <authorList>
            <person name="Criscuolo A."/>
        </authorList>
    </citation>
    <scope>NUCLEOTIDE SEQUENCE</scope>
    <source>
        <strain evidence="1">CIP111600</strain>
    </source>
</reference>
<gene>
    <name evidence="1" type="ORF">PAESOLCIP111_03199</name>
</gene>
<protein>
    <recommendedName>
        <fullName evidence="3">Nucleoside-diphosphate sugar epimerase</fullName>
    </recommendedName>
</protein>
<comment type="caution">
    <text evidence="1">The sequence shown here is derived from an EMBL/GenBank/DDBJ whole genome shotgun (WGS) entry which is preliminary data.</text>
</comment>
<dbReference type="RefSeq" id="WP_218092962.1">
    <property type="nucleotide sequence ID" value="NZ_CAJVAS010000013.1"/>
</dbReference>
<dbReference type="Proteomes" id="UP000693672">
    <property type="component" value="Unassembled WGS sequence"/>
</dbReference>